<dbReference type="RefSeq" id="WP_163845711.1">
    <property type="nucleotide sequence ID" value="NZ_JAAGVB010000027.1"/>
</dbReference>
<name>A0A6P1CPL3_9NOCA</name>
<organism evidence="1 2">
    <name type="scientific">Nocardia cyriacigeorgica</name>
    <dbReference type="NCBI Taxonomy" id="135487"/>
    <lineage>
        <taxon>Bacteria</taxon>
        <taxon>Bacillati</taxon>
        <taxon>Actinomycetota</taxon>
        <taxon>Actinomycetes</taxon>
        <taxon>Mycobacteriales</taxon>
        <taxon>Nocardiaceae</taxon>
        <taxon>Nocardia</taxon>
    </lineage>
</organism>
<protein>
    <submittedName>
        <fullName evidence="1">Uncharacterized protein</fullName>
    </submittedName>
</protein>
<accession>A0A6P1CPL3</accession>
<sequence>MSDLTENVPNGDTYKIQLAAGPAWTEFTSDPAISESETRIKEIAENFDRRDPNQQDIAERMETMRLAAVTISAIAPALRSAADDFHSALAELRTAMKIALESSEAPVIVEIKNTRIAIRESADSSPISPDEIAVTIHNTMSHSRFIQVVELPFGGKSYELTQRLVGHIAPLSDISQIRIELMDDGSGNGREERPRPELTPEQKALIVLDIVTDDNGNLIGKEDASGVMMVTQEDVDRARAELHERLGPPETKITPKGPVEVWIISTDPKSNVTFRSFSESGGATIDFNAVPGVPIKRWHISR</sequence>
<evidence type="ECO:0000313" key="1">
    <source>
        <dbReference type="EMBL" id="NEW34438.1"/>
    </source>
</evidence>
<dbReference type="Proteomes" id="UP000471166">
    <property type="component" value="Unassembled WGS sequence"/>
</dbReference>
<dbReference type="AlphaFoldDB" id="A0A6P1CPL3"/>
<gene>
    <name evidence="1" type="ORF">GV791_18010</name>
</gene>
<proteinExistence type="predicted"/>
<reference evidence="1 2" key="1">
    <citation type="submission" date="2020-01" db="EMBL/GenBank/DDBJ databases">
        <title>Genetics and antimicrobial susceptibilities of Nocardia species isolated from the soil; a comparison with species isolated from humans.</title>
        <authorList>
            <person name="Carrasco G."/>
            <person name="Monzon S."/>
            <person name="Sansegundo M."/>
            <person name="Garcia E."/>
            <person name="Garrido N."/>
            <person name="Medina M.J."/>
            <person name="Villalon P."/>
            <person name="Ramirez-Arocha A.C."/>
            <person name="Jimenez P."/>
            <person name="Cuesta I."/>
            <person name="Valdezate S."/>
        </authorList>
    </citation>
    <scope>NUCLEOTIDE SEQUENCE [LARGE SCALE GENOMIC DNA]</scope>
    <source>
        <strain evidence="1 2">CNM20110626</strain>
    </source>
</reference>
<dbReference type="EMBL" id="JAAGVB010000027">
    <property type="protein sequence ID" value="NEW34438.1"/>
    <property type="molecule type" value="Genomic_DNA"/>
</dbReference>
<comment type="caution">
    <text evidence="1">The sequence shown here is derived from an EMBL/GenBank/DDBJ whole genome shotgun (WGS) entry which is preliminary data.</text>
</comment>
<evidence type="ECO:0000313" key="2">
    <source>
        <dbReference type="Proteomes" id="UP000471166"/>
    </source>
</evidence>